<dbReference type="GeneTree" id="ENSGT00940000164547"/>
<keyword evidence="4" id="KW-1185">Reference proteome</keyword>
<dbReference type="KEGG" id="cvg:107081410"/>
<dbReference type="Gene3D" id="2.40.128.20">
    <property type="match status" value="1"/>
</dbReference>
<sequence length="134" mass="15140">MVEQFVGTWKMTSSENFDELMKAFGMGASQQQMANQNRPKFTLSMDDQGMISMKSLNIFGTPEIQFKLNEPFVQKTINNKETKTVITLENGKLIQKHSGDGGDFIIEREISDGQLIARSKRGNVEAVRTFEKEA</sequence>
<dbReference type="InterPro" id="IPR012674">
    <property type="entry name" value="Calycin"/>
</dbReference>
<dbReference type="OrthoDB" id="412780at2759"/>
<accession>A0A3Q2EI10</accession>
<dbReference type="OMA" id="CKSIVEF"/>
<evidence type="ECO:0000256" key="1">
    <source>
        <dbReference type="ARBA" id="ARBA00008390"/>
    </source>
</evidence>
<name>A0A3Q2EI10_CYPVA</name>
<proteinExistence type="inferred from homology"/>
<protein>
    <recommendedName>
        <fullName evidence="2">Lipocalin/cytosolic fatty-acid binding domain-containing protein</fullName>
    </recommendedName>
</protein>
<comment type="similarity">
    <text evidence="1">Belongs to the calycin superfamily. Fatty-acid binding protein (FABP) family.</text>
</comment>
<dbReference type="Pfam" id="PF00061">
    <property type="entry name" value="Lipocalin"/>
    <property type="match status" value="1"/>
</dbReference>
<dbReference type="Ensembl" id="ENSCVAT00000027445.1">
    <property type="protein sequence ID" value="ENSCVAP00000032031.1"/>
    <property type="gene ID" value="ENSCVAG00000022018.1"/>
</dbReference>
<organism evidence="3 4">
    <name type="scientific">Cyprinodon variegatus</name>
    <name type="common">Sheepshead minnow</name>
    <dbReference type="NCBI Taxonomy" id="28743"/>
    <lineage>
        <taxon>Eukaryota</taxon>
        <taxon>Metazoa</taxon>
        <taxon>Chordata</taxon>
        <taxon>Craniata</taxon>
        <taxon>Vertebrata</taxon>
        <taxon>Euteleostomi</taxon>
        <taxon>Actinopterygii</taxon>
        <taxon>Neopterygii</taxon>
        <taxon>Teleostei</taxon>
        <taxon>Neoteleostei</taxon>
        <taxon>Acanthomorphata</taxon>
        <taxon>Ovalentaria</taxon>
        <taxon>Atherinomorphae</taxon>
        <taxon>Cyprinodontiformes</taxon>
        <taxon>Cyprinodontidae</taxon>
        <taxon>Cyprinodon</taxon>
    </lineage>
</organism>
<reference evidence="3" key="2">
    <citation type="submission" date="2025-09" db="UniProtKB">
        <authorList>
            <consortium name="Ensembl"/>
        </authorList>
    </citation>
    <scope>IDENTIFICATION</scope>
</reference>
<evidence type="ECO:0000313" key="4">
    <source>
        <dbReference type="Proteomes" id="UP000265020"/>
    </source>
</evidence>
<dbReference type="AlphaFoldDB" id="A0A3Q2EI10"/>
<dbReference type="InterPro" id="IPR031259">
    <property type="entry name" value="ILBP"/>
</dbReference>
<evidence type="ECO:0000259" key="2">
    <source>
        <dbReference type="Pfam" id="PF00061"/>
    </source>
</evidence>
<dbReference type="GO" id="GO:0008289">
    <property type="term" value="F:lipid binding"/>
    <property type="evidence" value="ECO:0007669"/>
    <property type="project" value="InterPro"/>
</dbReference>
<dbReference type="Proteomes" id="UP000265020">
    <property type="component" value="Unassembled WGS sequence"/>
</dbReference>
<dbReference type="InterPro" id="IPR000463">
    <property type="entry name" value="Fatty_acid-bd"/>
</dbReference>
<dbReference type="PANTHER" id="PTHR11955">
    <property type="entry name" value="FATTY ACID BINDING PROTEIN"/>
    <property type="match status" value="1"/>
</dbReference>
<reference evidence="3" key="1">
    <citation type="submission" date="2025-08" db="UniProtKB">
        <authorList>
            <consortium name="Ensembl"/>
        </authorList>
    </citation>
    <scope>IDENTIFICATION</scope>
</reference>
<dbReference type="STRING" id="28743.ENSCVAP00000032031"/>
<dbReference type="GeneID" id="107081410"/>
<evidence type="ECO:0000313" key="3">
    <source>
        <dbReference type="Ensembl" id="ENSCVAP00000032031.1"/>
    </source>
</evidence>
<dbReference type="SUPFAM" id="SSF50814">
    <property type="entry name" value="Lipocalins"/>
    <property type="match status" value="1"/>
</dbReference>
<feature type="domain" description="Lipocalin/cytosolic fatty-acid binding" evidence="2">
    <location>
        <begin position="6"/>
        <end position="119"/>
    </location>
</feature>
<dbReference type="InterPro" id="IPR000566">
    <property type="entry name" value="Lipocln_cytosolic_FA-bd_dom"/>
</dbReference>
<dbReference type="RefSeq" id="XP_015225078.1">
    <property type="nucleotide sequence ID" value="XM_015369592.1"/>
</dbReference>
<dbReference type="PRINTS" id="PR00178">
    <property type="entry name" value="FATTYACIDBP"/>
</dbReference>